<comment type="subcellular location">
    <subcellularLocation>
        <location evidence="1">Membrane</location>
        <topology evidence="1">Multi-pass membrane protein</topology>
    </subcellularLocation>
</comment>
<dbReference type="PANTHER" id="PTHR33048:SF47">
    <property type="entry name" value="INTEGRAL MEMBRANE PROTEIN-RELATED"/>
    <property type="match status" value="1"/>
</dbReference>
<comment type="similarity">
    <text evidence="5">Belongs to the SAT4 family.</text>
</comment>
<evidence type="ECO:0000256" key="1">
    <source>
        <dbReference type="ARBA" id="ARBA00004141"/>
    </source>
</evidence>
<keyword evidence="2 6" id="KW-0812">Transmembrane</keyword>
<evidence type="ECO:0000256" key="5">
    <source>
        <dbReference type="ARBA" id="ARBA00038359"/>
    </source>
</evidence>
<evidence type="ECO:0000259" key="7">
    <source>
        <dbReference type="Pfam" id="PF20684"/>
    </source>
</evidence>
<gene>
    <name evidence="8" type="ORF">GMOD_00007331</name>
</gene>
<dbReference type="OrthoDB" id="2496787at2759"/>
<feature type="transmembrane region" description="Helical" evidence="6">
    <location>
        <begin position="6"/>
        <end position="27"/>
    </location>
</feature>
<proteinExistence type="inferred from homology"/>
<dbReference type="InterPro" id="IPR049326">
    <property type="entry name" value="Rhodopsin_dom_fungi"/>
</dbReference>
<dbReference type="AlphaFoldDB" id="A0A3M7MD26"/>
<dbReference type="GO" id="GO:0016020">
    <property type="term" value="C:membrane"/>
    <property type="evidence" value="ECO:0007669"/>
    <property type="project" value="UniProtKB-SubCell"/>
</dbReference>
<protein>
    <submittedName>
        <fullName evidence="8">Integral membrane</fullName>
    </submittedName>
</protein>
<feature type="transmembrane region" description="Helical" evidence="6">
    <location>
        <begin position="39"/>
        <end position="57"/>
    </location>
</feature>
<feature type="transmembrane region" description="Helical" evidence="6">
    <location>
        <begin position="90"/>
        <end position="109"/>
    </location>
</feature>
<feature type="transmembrane region" description="Helical" evidence="6">
    <location>
        <begin position="121"/>
        <end position="142"/>
    </location>
</feature>
<feature type="transmembrane region" description="Helical" evidence="6">
    <location>
        <begin position="162"/>
        <end position="187"/>
    </location>
</feature>
<evidence type="ECO:0000256" key="2">
    <source>
        <dbReference type="ARBA" id="ARBA00022692"/>
    </source>
</evidence>
<organism evidence="8 9">
    <name type="scientific">Pyrenophora seminiperda CCB06</name>
    <dbReference type="NCBI Taxonomy" id="1302712"/>
    <lineage>
        <taxon>Eukaryota</taxon>
        <taxon>Fungi</taxon>
        <taxon>Dikarya</taxon>
        <taxon>Ascomycota</taxon>
        <taxon>Pezizomycotina</taxon>
        <taxon>Dothideomycetes</taxon>
        <taxon>Pleosporomycetidae</taxon>
        <taxon>Pleosporales</taxon>
        <taxon>Pleosporineae</taxon>
        <taxon>Pleosporaceae</taxon>
        <taxon>Pyrenophora</taxon>
    </lineage>
</organism>
<name>A0A3M7MD26_9PLEO</name>
<evidence type="ECO:0000256" key="4">
    <source>
        <dbReference type="ARBA" id="ARBA00023136"/>
    </source>
</evidence>
<feature type="transmembrane region" description="Helical" evidence="6">
    <location>
        <begin position="199"/>
        <end position="223"/>
    </location>
</feature>
<keyword evidence="4 6" id="KW-0472">Membrane</keyword>
<reference evidence="8 9" key="1">
    <citation type="journal article" date="2014" name="PLoS ONE">
        <title>De novo Genome Assembly of the Fungal Plant Pathogen Pyrenophora semeniperda.</title>
        <authorList>
            <person name="Soliai M.M."/>
            <person name="Meyer S.E."/>
            <person name="Udall J.A."/>
            <person name="Elzinga D.E."/>
            <person name="Hermansen R.A."/>
            <person name="Bodily P.M."/>
            <person name="Hart A.A."/>
            <person name="Coleman C.E."/>
        </authorList>
    </citation>
    <scope>NUCLEOTIDE SEQUENCE [LARGE SCALE GENOMIC DNA]</scope>
    <source>
        <strain evidence="8 9">CCB06</strain>
        <tissue evidence="8">Mycelium</tissue>
    </source>
</reference>
<feature type="domain" description="Rhodopsin" evidence="7">
    <location>
        <begin position="24"/>
        <end position="239"/>
    </location>
</feature>
<evidence type="ECO:0000256" key="3">
    <source>
        <dbReference type="ARBA" id="ARBA00022989"/>
    </source>
</evidence>
<keyword evidence="3 6" id="KW-1133">Transmembrane helix</keyword>
<sequence>MQQPELYAAVIIPYIAAAIALLGRLVARRKAVHILTWEDYLATFAFMMGTGFTIISICKMRWGLGMPIKDINMPENLIYYHFFLDLWIDMWFYTFSVGLSKFVVLGLYWRTFSLSVTRWPIRILFVCSGCWLIVRVLLVTLQCQPIHKFWHQEVPGKCPIPAMMSLFGSSIPHFMLEVGILICPLYEISRLHVTTARKYALAAMFWAGTLVCFSALGSIIHTIQLQRMTNVDLTYNGIDDQI</sequence>
<evidence type="ECO:0000313" key="8">
    <source>
        <dbReference type="EMBL" id="RMZ72310.1"/>
    </source>
</evidence>
<dbReference type="Proteomes" id="UP000265663">
    <property type="component" value="Unassembled WGS sequence"/>
</dbReference>
<dbReference type="PANTHER" id="PTHR33048">
    <property type="entry name" value="PTH11-LIKE INTEGRAL MEMBRANE PROTEIN (AFU_ORTHOLOGUE AFUA_5G11245)"/>
    <property type="match status" value="1"/>
</dbReference>
<accession>A0A3M7MD26</accession>
<evidence type="ECO:0000313" key="9">
    <source>
        <dbReference type="Proteomes" id="UP000265663"/>
    </source>
</evidence>
<evidence type="ECO:0000256" key="6">
    <source>
        <dbReference type="SAM" id="Phobius"/>
    </source>
</evidence>
<dbReference type="Pfam" id="PF20684">
    <property type="entry name" value="Fung_rhodopsin"/>
    <property type="match status" value="1"/>
</dbReference>
<dbReference type="InterPro" id="IPR052337">
    <property type="entry name" value="SAT4-like"/>
</dbReference>
<dbReference type="EMBL" id="KE747829">
    <property type="protein sequence ID" value="RMZ72310.1"/>
    <property type="molecule type" value="Genomic_DNA"/>
</dbReference>
<keyword evidence="9" id="KW-1185">Reference proteome</keyword>